<gene>
    <name evidence="1" type="ORF">S01H1_24308</name>
</gene>
<feature type="non-terminal residue" evidence="1">
    <location>
        <position position="1"/>
    </location>
</feature>
<evidence type="ECO:0000313" key="1">
    <source>
        <dbReference type="EMBL" id="GAF93006.1"/>
    </source>
</evidence>
<protein>
    <submittedName>
        <fullName evidence="1">Uncharacterized protein</fullName>
    </submittedName>
</protein>
<dbReference type="EMBL" id="BARS01014399">
    <property type="protein sequence ID" value="GAF93006.1"/>
    <property type="molecule type" value="Genomic_DNA"/>
</dbReference>
<name>X0U0X0_9ZZZZ</name>
<reference evidence="1" key="1">
    <citation type="journal article" date="2014" name="Front. Microbiol.">
        <title>High frequency of phylogenetically diverse reductive dehalogenase-homologous genes in deep subseafloor sedimentary metagenomes.</title>
        <authorList>
            <person name="Kawai M."/>
            <person name="Futagami T."/>
            <person name="Toyoda A."/>
            <person name="Takaki Y."/>
            <person name="Nishi S."/>
            <person name="Hori S."/>
            <person name="Arai W."/>
            <person name="Tsubouchi T."/>
            <person name="Morono Y."/>
            <person name="Uchiyama I."/>
            <person name="Ito T."/>
            <person name="Fujiyama A."/>
            <person name="Inagaki F."/>
            <person name="Takami H."/>
        </authorList>
    </citation>
    <scope>NUCLEOTIDE SEQUENCE</scope>
    <source>
        <strain evidence="1">Expedition CK06-06</strain>
    </source>
</reference>
<dbReference type="AlphaFoldDB" id="X0U0X0"/>
<sequence length="69" mass="8077">GAQKDWNWVKYGFMSGAFMVQIESVDAVTGMIYKRGIFRFFYTGMDTGWQNTGMKATGDWVTKVKYYYF</sequence>
<feature type="non-terminal residue" evidence="1">
    <location>
        <position position="69"/>
    </location>
</feature>
<organism evidence="1">
    <name type="scientific">marine sediment metagenome</name>
    <dbReference type="NCBI Taxonomy" id="412755"/>
    <lineage>
        <taxon>unclassified sequences</taxon>
        <taxon>metagenomes</taxon>
        <taxon>ecological metagenomes</taxon>
    </lineage>
</organism>
<comment type="caution">
    <text evidence="1">The sequence shown here is derived from an EMBL/GenBank/DDBJ whole genome shotgun (WGS) entry which is preliminary data.</text>
</comment>
<accession>X0U0X0</accession>
<proteinExistence type="predicted"/>